<reference evidence="2 3" key="2">
    <citation type="submission" date="2018-11" db="EMBL/GenBank/DDBJ databases">
        <authorList>
            <consortium name="Pathogen Informatics"/>
        </authorList>
    </citation>
    <scope>NUCLEOTIDE SEQUENCE [LARGE SCALE GENOMIC DNA]</scope>
</reference>
<protein>
    <submittedName>
        <fullName evidence="4">Secreted protein</fullName>
    </submittedName>
</protein>
<accession>A0A183ILH5</accession>
<dbReference type="AlphaFoldDB" id="A0A183ILH5"/>
<evidence type="ECO:0000313" key="3">
    <source>
        <dbReference type="Proteomes" id="UP000270296"/>
    </source>
</evidence>
<evidence type="ECO:0000313" key="4">
    <source>
        <dbReference type="WBParaSite" id="SBAD_0000466201-mRNA-1"/>
    </source>
</evidence>
<gene>
    <name evidence="2" type="ORF">SBAD_LOCUS4471</name>
</gene>
<keyword evidence="1" id="KW-0732">Signal</keyword>
<evidence type="ECO:0000256" key="1">
    <source>
        <dbReference type="SAM" id="SignalP"/>
    </source>
</evidence>
<evidence type="ECO:0000313" key="2">
    <source>
        <dbReference type="EMBL" id="VDP04470.1"/>
    </source>
</evidence>
<feature type="chain" id="PRO_5043140145" evidence="1">
    <location>
        <begin position="25"/>
        <end position="74"/>
    </location>
</feature>
<dbReference type="EMBL" id="UZAM01008337">
    <property type="protein sequence ID" value="VDP04470.1"/>
    <property type="molecule type" value="Genomic_DNA"/>
</dbReference>
<feature type="signal peptide" evidence="1">
    <location>
        <begin position="1"/>
        <end position="24"/>
    </location>
</feature>
<proteinExistence type="predicted"/>
<dbReference type="WBParaSite" id="SBAD_0000466201-mRNA-1">
    <property type="protein sequence ID" value="SBAD_0000466201-mRNA-1"/>
    <property type="gene ID" value="SBAD_0000466201"/>
</dbReference>
<reference evidence="4" key="1">
    <citation type="submission" date="2016-06" db="UniProtKB">
        <authorList>
            <consortium name="WormBaseParasite"/>
        </authorList>
    </citation>
    <scope>IDENTIFICATION</scope>
</reference>
<keyword evidence="3" id="KW-1185">Reference proteome</keyword>
<sequence length="74" mass="7885">MHSRTAVGTAFGLCGFLFRHLVDAASQKQRIASSDDLKVTIRVQLRLGNFYTSLHYPLLSGAASAGSNSVDGTT</sequence>
<organism evidence="4">
    <name type="scientific">Soboliphyme baturini</name>
    <dbReference type="NCBI Taxonomy" id="241478"/>
    <lineage>
        <taxon>Eukaryota</taxon>
        <taxon>Metazoa</taxon>
        <taxon>Ecdysozoa</taxon>
        <taxon>Nematoda</taxon>
        <taxon>Enoplea</taxon>
        <taxon>Dorylaimia</taxon>
        <taxon>Dioctophymatida</taxon>
        <taxon>Dioctophymatoidea</taxon>
        <taxon>Soboliphymatidae</taxon>
        <taxon>Soboliphyme</taxon>
    </lineage>
</organism>
<dbReference type="Proteomes" id="UP000270296">
    <property type="component" value="Unassembled WGS sequence"/>
</dbReference>
<name>A0A183ILH5_9BILA</name>